<dbReference type="Proteomes" id="UP000033092">
    <property type="component" value="Chromosome"/>
</dbReference>
<gene>
    <name evidence="3" type="ORF">MSSIH_1536</name>
</gene>
<sequence>MFSINVSPRFGDIDGLGHVNNTVLPVWFETGRNAIFRLFSPDLDLSPDVWHLILVRTEFDFLSQMYFRSDVEIRTFVAKIGNSSFTVGHEAWQEGELKVRGQAVLVYYDFKLQKALPLPDSIREVLKRHMFPSMESSPADAETDTDSPCSI</sequence>
<dbReference type="InterPro" id="IPR050563">
    <property type="entry name" value="4-hydroxybenzoyl-CoA_TE"/>
</dbReference>
<dbReference type="Gene3D" id="3.10.129.10">
    <property type="entry name" value="Hotdog Thioesterase"/>
    <property type="match status" value="1"/>
</dbReference>
<keyword evidence="2" id="KW-0378">Hydrolase</keyword>
<evidence type="ECO:0000313" key="3">
    <source>
        <dbReference type="EMBL" id="AKB32226.1"/>
    </source>
</evidence>
<comment type="similarity">
    <text evidence="1">Belongs to the 4-hydroxybenzoyl-CoA thioesterase family.</text>
</comment>
<dbReference type="EMBL" id="CP009507">
    <property type="protein sequence ID" value="AKB32226.1"/>
    <property type="molecule type" value="Genomic_DNA"/>
</dbReference>
<dbReference type="RefSeq" id="WP_048171814.1">
    <property type="nucleotide sequence ID" value="NZ_CP009507.1"/>
</dbReference>
<organism evidence="3 4">
    <name type="scientific">Methanosarcina siciliae HI350</name>
    <dbReference type="NCBI Taxonomy" id="1434119"/>
    <lineage>
        <taxon>Archaea</taxon>
        <taxon>Methanobacteriati</taxon>
        <taxon>Methanobacteriota</taxon>
        <taxon>Stenosarchaea group</taxon>
        <taxon>Methanomicrobia</taxon>
        <taxon>Methanosarcinales</taxon>
        <taxon>Methanosarcinaceae</taxon>
        <taxon>Methanosarcina</taxon>
    </lineage>
</organism>
<dbReference type="GO" id="GO:0047617">
    <property type="term" value="F:fatty acyl-CoA hydrolase activity"/>
    <property type="evidence" value="ECO:0007669"/>
    <property type="project" value="TreeGrafter"/>
</dbReference>
<dbReference type="PANTHER" id="PTHR31793:SF27">
    <property type="entry name" value="NOVEL THIOESTERASE SUPERFAMILY DOMAIN AND SAPOSIN A-TYPE DOMAIN CONTAINING PROTEIN (0610012H03RIK)"/>
    <property type="match status" value="1"/>
</dbReference>
<dbReference type="SUPFAM" id="SSF54637">
    <property type="entry name" value="Thioesterase/thiol ester dehydrase-isomerase"/>
    <property type="match status" value="1"/>
</dbReference>
<dbReference type="InterPro" id="IPR029069">
    <property type="entry name" value="HotDog_dom_sf"/>
</dbReference>
<protein>
    <submittedName>
        <fullName evidence="3">Uncharacterized protein</fullName>
    </submittedName>
</protein>
<dbReference type="HOGENOM" id="CLU_101141_2_1_2"/>
<evidence type="ECO:0000313" key="4">
    <source>
        <dbReference type="Proteomes" id="UP000033092"/>
    </source>
</evidence>
<reference evidence="3 4" key="1">
    <citation type="submission" date="2014-07" db="EMBL/GenBank/DDBJ databases">
        <title>Methanogenic archaea and the global carbon cycle.</title>
        <authorList>
            <person name="Henriksen J.R."/>
            <person name="Luke J."/>
            <person name="Reinhart S."/>
            <person name="Benedict M.N."/>
            <person name="Youngblut N.D."/>
            <person name="Metcalf M.E."/>
            <person name="Whitaker R.J."/>
            <person name="Metcalf W.W."/>
        </authorList>
    </citation>
    <scope>NUCLEOTIDE SEQUENCE [LARGE SCALE GENOMIC DNA]</scope>
    <source>
        <strain evidence="3 4">HI350</strain>
    </source>
</reference>
<evidence type="ECO:0000256" key="2">
    <source>
        <dbReference type="ARBA" id="ARBA00022801"/>
    </source>
</evidence>
<accession>A0A0E3LAL4</accession>
<dbReference type="PANTHER" id="PTHR31793">
    <property type="entry name" value="4-HYDROXYBENZOYL-COA THIOESTERASE FAMILY MEMBER"/>
    <property type="match status" value="1"/>
</dbReference>
<name>A0A0E3LAL4_9EURY</name>
<dbReference type="Pfam" id="PF13279">
    <property type="entry name" value="4HBT_2"/>
    <property type="match status" value="1"/>
</dbReference>
<proteinExistence type="inferred from homology"/>
<evidence type="ECO:0000256" key="1">
    <source>
        <dbReference type="ARBA" id="ARBA00005953"/>
    </source>
</evidence>
<dbReference type="GeneID" id="41605564"/>
<dbReference type="PATRIC" id="fig|1434119.4.peg.1960"/>
<dbReference type="GeneID" id="24860551"/>
<dbReference type="AlphaFoldDB" id="A0A0E3LAL4"/>
<dbReference type="KEGG" id="msz:MSSIH_1536"/>
<dbReference type="CDD" id="cd00586">
    <property type="entry name" value="4HBT"/>
    <property type="match status" value="1"/>
</dbReference>